<dbReference type="GO" id="GO:0032259">
    <property type="term" value="P:methylation"/>
    <property type="evidence" value="ECO:0007669"/>
    <property type="project" value="UniProtKB-KW"/>
</dbReference>
<dbReference type="InterPro" id="IPR016461">
    <property type="entry name" value="COMT-like"/>
</dbReference>
<dbReference type="GO" id="GO:0046983">
    <property type="term" value="F:protein dimerization activity"/>
    <property type="evidence" value="ECO:0007669"/>
    <property type="project" value="InterPro"/>
</dbReference>
<keyword evidence="7" id="KW-0830">Ubiquinone</keyword>
<name>A0A839DWV6_9PSEU</name>
<dbReference type="RefSeq" id="WP_182542948.1">
    <property type="nucleotide sequence ID" value="NZ_JACGWZ010000001.1"/>
</dbReference>
<accession>A0A839DWV6</accession>
<dbReference type="Gene3D" id="1.10.10.10">
    <property type="entry name" value="Winged helix-like DNA-binding domain superfamily/Winged helix DNA-binding domain"/>
    <property type="match status" value="1"/>
</dbReference>
<keyword evidence="1 7" id="KW-0489">Methyltransferase</keyword>
<gene>
    <name evidence="7" type="ORF">FHX42_001010</name>
</gene>
<dbReference type="PANTHER" id="PTHR43712">
    <property type="entry name" value="PUTATIVE (AFU_ORTHOLOGUE AFUA_4G14580)-RELATED"/>
    <property type="match status" value="1"/>
</dbReference>
<evidence type="ECO:0000256" key="3">
    <source>
        <dbReference type="ARBA" id="ARBA00022691"/>
    </source>
</evidence>
<sequence length="341" mass="37029">MTAQPSVMPLMRLCSGFWAFKALSTAHEIGVFDVLAEHGPLTSEGLAEVLDIPHRPAEMLLTACASLELLDKHGEAYANSPLSETYLVTGGEHYFGGWVAYSDQRLYPGWGKLSDSVRSDLPATWDADSRQEDLFDVDDTGFHTEFQQAMHSLASNTGTEAAKYLELSDSERLLDVGGGTAAFAIELCRAYPRLRATVFDRPEVAAPAQERLETAPVGDRIDYVAGDFFADPLPGGNDAVLMSLILHDWAPQQCRELVEKCVGALRPGGKLIVCELLVDDDKAGPPDAALMSLNMLVETWGRNYTAAEYTHWLEQAGLTDVHTVRFDAPSANGAVIGTKPA</sequence>
<reference evidence="7 8" key="1">
    <citation type="submission" date="2020-07" db="EMBL/GenBank/DDBJ databases">
        <title>Sequencing the genomes of 1000 actinobacteria strains.</title>
        <authorList>
            <person name="Klenk H.-P."/>
        </authorList>
    </citation>
    <scope>NUCLEOTIDE SEQUENCE [LARGE SCALE GENOMIC DNA]</scope>
    <source>
        <strain evidence="7 8">DSM 45975</strain>
    </source>
</reference>
<evidence type="ECO:0000256" key="4">
    <source>
        <dbReference type="PIRSR" id="PIRSR005739-1"/>
    </source>
</evidence>
<evidence type="ECO:0000313" key="8">
    <source>
        <dbReference type="Proteomes" id="UP000569329"/>
    </source>
</evidence>
<dbReference type="AlphaFoldDB" id="A0A839DWV6"/>
<evidence type="ECO:0000259" key="5">
    <source>
        <dbReference type="Pfam" id="PF00891"/>
    </source>
</evidence>
<keyword evidence="2" id="KW-0808">Transferase</keyword>
<comment type="caution">
    <text evidence="7">The sequence shown here is derived from an EMBL/GenBank/DDBJ whole genome shotgun (WGS) entry which is preliminary data.</text>
</comment>
<dbReference type="SUPFAM" id="SSF46785">
    <property type="entry name" value="Winged helix' DNA-binding domain"/>
    <property type="match status" value="1"/>
</dbReference>
<keyword evidence="8" id="KW-1185">Reference proteome</keyword>
<protein>
    <submittedName>
        <fullName evidence="7">Ubiquinone/menaquinone biosynthesis C-methylase UbiE</fullName>
    </submittedName>
</protein>
<evidence type="ECO:0000256" key="1">
    <source>
        <dbReference type="ARBA" id="ARBA00022603"/>
    </source>
</evidence>
<dbReference type="InterPro" id="IPR036390">
    <property type="entry name" value="WH_DNA-bd_sf"/>
</dbReference>
<dbReference type="PANTHER" id="PTHR43712:SF2">
    <property type="entry name" value="O-METHYLTRANSFERASE CICE"/>
    <property type="match status" value="1"/>
</dbReference>
<keyword evidence="3" id="KW-0949">S-adenosyl-L-methionine</keyword>
<dbReference type="GO" id="GO:0008171">
    <property type="term" value="F:O-methyltransferase activity"/>
    <property type="evidence" value="ECO:0007669"/>
    <property type="project" value="InterPro"/>
</dbReference>
<dbReference type="EMBL" id="JACGWZ010000001">
    <property type="protein sequence ID" value="MBA8823681.1"/>
    <property type="molecule type" value="Genomic_DNA"/>
</dbReference>
<dbReference type="InterPro" id="IPR029063">
    <property type="entry name" value="SAM-dependent_MTases_sf"/>
</dbReference>
<proteinExistence type="predicted"/>
<dbReference type="Pfam" id="PF08100">
    <property type="entry name" value="Dimerisation"/>
    <property type="match status" value="1"/>
</dbReference>
<organism evidence="7 8">
    <name type="scientific">Halosaccharopolyspora lacisalsi</name>
    <dbReference type="NCBI Taxonomy" id="1000566"/>
    <lineage>
        <taxon>Bacteria</taxon>
        <taxon>Bacillati</taxon>
        <taxon>Actinomycetota</taxon>
        <taxon>Actinomycetes</taxon>
        <taxon>Pseudonocardiales</taxon>
        <taxon>Pseudonocardiaceae</taxon>
        <taxon>Halosaccharopolyspora</taxon>
    </lineage>
</organism>
<evidence type="ECO:0000313" key="7">
    <source>
        <dbReference type="EMBL" id="MBA8823681.1"/>
    </source>
</evidence>
<dbReference type="InterPro" id="IPR012967">
    <property type="entry name" value="COMT_dimerisation"/>
</dbReference>
<dbReference type="SUPFAM" id="SSF53335">
    <property type="entry name" value="S-adenosyl-L-methionine-dependent methyltransferases"/>
    <property type="match status" value="1"/>
</dbReference>
<dbReference type="InterPro" id="IPR036388">
    <property type="entry name" value="WH-like_DNA-bd_sf"/>
</dbReference>
<feature type="domain" description="O-methyltransferase C-terminal" evidence="5">
    <location>
        <begin position="110"/>
        <end position="318"/>
    </location>
</feature>
<dbReference type="InterPro" id="IPR001077">
    <property type="entry name" value="COMT_C"/>
</dbReference>
<dbReference type="Proteomes" id="UP000569329">
    <property type="component" value="Unassembled WGS sequence"/>
</dbReference>
<dbReference type="Pfam" id="PF00891">
    <property type="entry name" value="Methyltransf_2"/>
    <property type="match status" value="1"/>
</dbReference>
<evidence type="ECO:0000259" key="6">
    <source>
        <dbReference type="Pfam" id="PF08100"/>
    </source>
</evidence>
<dbReference type="FunFam" id="1.10.10.10:FF:000358">
    <property type="entry name" value="Acetylserotonin O-methyltransferase"/>
    <property type="match status" value="1"/>
</dbReference>
<dbReference type="CDD" id="cd02440">
    <property type="entry name" value="AdoMet_MTases"/>
    <property type="match status" value="1"/>
</dbReference>
<dbReference type="PROSITE" id="PS51683">
    <property type="entry name" value="SAM_OMT_II"/>
    <property type="match status" value="1"/>
</dbReference>
<dbReference type="Gene3D" id="3.40.50.150">
    <property type="entry name" value="Vaccinia Virus protein VP39"/>
    <property type="match status" value="1"/>
</dbReference>
<dbReference type="PIRSF" id="PIRSF005739">
    <property type="entry name" value="O-mtase"/>
    <property type="match status" value="1"/>
</dbReference>
<feature type="active site" description="Proton acceptor" evidence="4">
    <location>
        <position position="247"/>
    </location>
</feature>
<feature type="domain" description="O-methyltransferase dimerisation" evidence="6">
    <location>
        <begin position="11"/>
        <end position="88"/>
    </location>
</feature>
<evidence type="ECO:0000256" key="2">
    <source>
        <dbReference type="ARBA" id="ARBA00022679"/>
    </source>
</evidence>